<dbReference type="InterPro" id="IPR006683">
    <property type="entry name" value="Thioestr_dom"/>
</dbReference>
<comment type="caution">
    <text evidence="4">The sequence shown here is derived from an EMBL/GenBank/DDBJ whole genome shotgun (WGS) entry which is preliminary data.</text>
</comment>
<evidence type="ECO:0000313" key="4">
    <source>
        <dbReference type="EMBL" id="KAJ2902146.1"/>
    </source>
</evidence>
<dbReference type="GO" id="GO:0047617">
    <property type="term" value="F:fatty acyl-CoA hydrolase activity"/>
    <property type="evidence" value="ECO:0007669"/>
    <property type="project" value="InterPro"/>
</dbReference>
<gene>
    <name evidence="4" type="ORF">MKZ38_000999</name>
</gene>
<accession>A0AAD5WS91</accession>
<organism evidence="4 5">
    <name type="scientific">Zalerion maritima</name>
    <dbReference type="NCBI Taxonomy" id="339359"/>
    <lineage>
        <taxon>Eukaryota</taxon>
        <taxon>Fungi</taxon>
        <taxon>Dikarya</taxon>
        <taxon>Ascomycota</taxon>
        <taxon>Pezizomycotina</taxon>
        <taxon>Sordariomycetes</taxon>
        <taxon>Lulworthiomycetidae</taxon>
        <taxon>Lulworthiales</taxon>
        <taxon>Lulworthiaceae</taxon>
        <taxon>Zalerion</taxon>
    </lineage>
</organism>
<sequence length="245" mass="26633">MPPKDSDSDDSEPDNKIVLPKRWHDMTPRERAMMGVQAQFDRYHKIARATGYTGHDMRLMSELKLLDASLGPPHSSTTSKISSPSSPPSSPSPSPPEIPALPQPSILATATFALTISPHYGNINNVLHGGAVALIMDMVTTAAIGPLAKKGYWEFLAGVTRTMSTNYLKSIPVGTLVHVHGHVMGLGKNMSFIKGFITSPDGKIVYVTCDVNKVGLPAKTEHMGYRVEWDEIWEDKAEGEGKAKL</sequence>
<dbReference type="SUPFAM" id="SSF54637">
    <property type="entry name" value="Thioesterase/thiol ester dehydrase-isomerase"/>
    <property type="match status" value="1"/>
</dbReference>
<dbReference type="PANTHER" id="PTHR21660:SF9">
    <property type="entry name" value="THIOESTERASE DOMAIN-CONTAINING PROTEIN"/>
    <property type="match status" value="1"/>
</dbReference>
<dbReference type="CDD" id="cd03443">
    <property type="entry name" value="PaaI_thioesterase"/>
    <property type="match status" value="1"/>
</dbReference>
<name>A0AAD5WS91_9PEZI</name>
<feature type="region of interest" description="Disordered" evidence="2">
    <location>
        <begin position="68"/>
        <end position="101"/>
    </location>
</feature>
<feature type="compositionally biased region" description="Low complexity" evidence="2">
    <location>
        <begin position="72"/>
        <end position="84"/>
    </location>
</feature>
<feature type="region of interest" description="Disordered" evidence="2">
    <location>
        <begin position="1"/>
        <end position="25"/>
    </location>
</feature>
<keyword evidence="5" id="KW-1185">Reference proteome</keyword>
<evidence type="ECO:0000313" key="5">
    <source>
        <dbReference type="Proteomes" id="UP001201980"/>
    </source>
</evidence>
<evidence type="ECO:0000259" key="3">
    <source>
        <dbReference type="Pfam" id="PF03061"/>
    </source>
</evidence>
<dbReference type="Proteomes" id="UP001201980">
    <property type="component" value="Unassembled WGS sequence"/>
</dbReference>
<feature type="compositionally biased region" description="Pro residues" evidence="2">
    <location>
        <begin position="85"/>
        <end position="101"/>
    </location>
</feature>
<dbReference type="InterPro" id="IPR029069">
    <property type="entry name" value="HotDog_dom_sf"/>
</dbReference>
<protein>
    <recommendedName>
        <fullName evidence="3">Thioesterase domain-containing protein</fullName>
    </recommendedName>
</protein>
<evidence type="ECO:0000256" key="2">
    <source>
        <dbReference type="SAM" id="MobiDB-lite"/>
    </source>
</evidence>
<dbReference type="Pfam" id="PF03061">
    <property type="entry name" value="4HBT"/>
    <property type="match status" value="1"/>
</dbReference>
<comment type="similarity">
    <text evidence="1">Belongs to the thioesterase PaaI family.</text>
</comment>
<dbReference type="EMBL" id="JAKWBI020000123">
    <property type="protein sequence ID" value="KAJ2902146.1"/>
    <property type="molecule type" value="Genomic_DNA"/>
</dbReference>
<dbReference type="Gene3D" id="3.10.129.10">
    <property type="entry name" value="Hotdog Thioesterase"/>
    <property type="match status" value="1"/>
</dbReference>
<dbReference type="AlphaFoldDB" id="A0AAD5WS91"/>
<reference evidence="4" key="1">
    <citation type="submission" date="2022-07" db="EMBL/GenBank/DDBJ databases">
        <title>Draft genome sequence of Zalerion maritima ATCC 34329, a (micro)plastics degrading marine fungus.</title>
        <authorList>
            <person name="Paco A."/>
            <person name="Goncalves M.F.M."/>
            <person name="Rocha-Santos T.A.P."/>
            <person name="Alves A."/>
        </authorList>
    </citation>
    <scope>NUCLEOTIDE SEQUENCE</scope>
    <source>
        <strain evidence="4">ATCC 34329</strain>
    </source>
</reference>
<proteinExistence type="inferred from homology"/>
<dbReference type="PANTHER" id="PTHR21660">
    <property type="entry name" value="THIOESTERASE SUPERFAMILY MEMBER-RELATED"/>
    <property type="match status" value="1"/>
</dbReference>
<feature type="domain" description="Thioesterase" evidence="3">
    <location>
        <begin position="124"/>
        <end position="204"/>
    </location>
</feature>
<evidence type="ECO:0000256" key="1">
    <source>
        <dbReference type="ARBA" id="ARBA00008324"/>
    </source>
</evidence>
<dbReference type="InterPro" id="IPR039298">
    <property type="entry name" value="ACOT13"/>
</dbReference>